<accession>A0A699Z4A3</accession>
<name>A0A699Z4A3_HAELA</name>
<sequence length="240" mass="25171">MPVHALLALTLDDFMQVWVPSAGQPCARAVRHGVPASSQHEPWHADSELRLSVAAMPMRQTATAAATTAAVTTVATAVCRPRGSRPGRLWGAGLPHGPRPADPPQPLGRAVGAGSGGGGPAAPWTPAQAHPRLGRDAVAKLHVDVEDKEAEAPQQPGQDNAPPEKGEHHWLPPASLAVRAGNLEDVMQHGQLLVVDLDHVHNNPPSTSQRSATTFARDASASIAGQLDKCLRSCVDPVRH</sequence>
<feature type="compositionally biased region" description="Pro residues" evidence="1">
    <location>
        <begin position="97"/>
        <end position="106"/>
    </location>
</feature>
<dbReference type="Proteomes" id="UP000485058">
    <property type="component" value="Unassembled WGS sequence"/>
</dbReference>
<dbReference type="EMBL" id="BLLF01001071">
    <property type="protein sequence ID" value="GFH16921.1"/>
    <property type="molecule type" value="Genomic_DNA"/>
</dbReference>
<proteinExistence type="predicted"/>
<evidence type="ECO:0000313" key="3">
    <source>
        <dbReference type="Proteomes" id="UP000485058"/>
    </source>
</evidence>
<feature type="compositionally biased region" description="Gly residues" evidence="1">
    <location>
        <begin position="111"/>
        <end position="120"/>
    </location>
</feature>
<dbReference type="AlphaFoldDB" id="A0A699Z4A3"/>
<reference evidence="2 3" key="1">
    <citation type="submission" date="2020-02" db="EMBL/GenBank/DDBJ databases">
        <title>Draft genome sequence of Haematococcus lacustris strain NIES-144.</title>
        <authorList>
            <person name="Morimoto D."/>
            <person name="Nakagawa S."/>
            <person name="Yoshida T."/>
            <person name="Sawayama S."/>
        </authorList>
    </citation>
    <scope>NUCLEOTIDE SEQUENCE [LARGE SCALE GENOMIC DNA]</scope>
    <source>
        <strain evidence="2 3">NIES-144</strain>
    </source>
</reference>
<protein>
    <submittedName>
        <fullName evidence="2">Uncharacterized protein</fullName>
    </submittedName>
</protein>
<gene>
    <name evidence="2" type="ORF">HaLaN_13441</name>
</gene>
<feature type="region of interest" description="Disordered" evidence="1">
    <location>
        <begin position="146"/>
        <end position="169"/>
    </location>
</feature>
<feature type="non-terminal residue" evidence="2">
    <location>
        <position position="240"/>
    </location>
</feature>
<comment type="caution">
    <text evidence="2">The sequence shown here is derived from an EMBL/GenBank/DDBJ whole genome shotgun (WGS) entry which is preliminary data.</text>
</comment>
<feature type="non-terminal residue" evidence="2">
    <location>
        <position position="1"/>
    </location>
</feature>
<keyword evidence="3" id="KW-1185">Reference proteome</keyword>
<feature type="region of interest" description="Disordered" evidence="1">
    <location>
        <begin position="86"/>
        <end position="128"/>
    </location>
</feature>
<organism evidence="2 3">
    <name type="scientific">Haematococcus lacustris</name>
    <name type="common">Green alga</name>
    <name type="synonym">Haematococcus pluvialis</name>
    <dbReference type="NCBI Taxonomy" id="44745"/>
    <lineage>
        <taxon>Eukaryota</taxon>
        <taxon>Viridiplantae</taxon>
        <taxon>Chlorophyta</taxon>
        <taxon>core chlorophytes</taxon>
        <taxon>Chlorophyceae</taxon>
        <taxon>CS clade</taxon>
        <taxon>Chlamydomonadales</taxon>
        <taxon>Haematococcaceae</taxon>
        <taxon>Haematococcus</taxon>
    </lineage>
</organism>
<evidence type="ECO:0000313" key="2">
    <source>
        <dbReference type="EMBL" id="GFH16921.1"/>
    </source>
</evidence>
<evidence type="ECO:0000256" key="1">
    <source>
        <dbReference type="SAM" id="MobiDB-lite"/>
    </source>
</evidence>